<evidence type="ECO:0000313" key="1">
    <source>
        <dbReference type="EMBL" id="MBP2189599.1"/>
    </source>
</evidence>
<gene>
    <name evidence="1" type="ORF">BJ987_002500</name>
</gene>
<proteinExistence type="predicted"/>
<dbReference type="EMBL" id="JAGGMR010000001">
    <property type="protein sequence ID" value="MBP2189599.1"/>
    <property type="molecule type" value="Genomic_DNA"/>
</dbReference>
<comment type="caution">
    <text evidence="1">The sequence shown here is derived from an EMBL/GenBank/DDBJ whole genome shotgun (WGS) entry which is preliminary data.</text>
</comment>
<evidence type="ECO:0000313" key="2">
    <source>
        <dbReference type="Proteomes" id="UP001519325"/>
    </source>
</evidence>
<sequence>MTGRELGVGLRDDIVSADPCLAAATAEPRHRHALAYVNDSTGHYTAILGIRLPAGPPRQGIRPQPAPGG</sequence>
<organism evidence="1 2">
    <name type="scientific">Nocardia goodfellowii</name>
    <dbReference type="NCBI Taxonomy" id="882446"/>
    <lineage>
        <taxon>Bacteria</taxon>
        <taxon>Bacillati</taxon>
        <taxon>Actinomycetota</taxon>
        <taxon>Actinomycetes</taxon>
        <taxon>Mycobacteriales</taxon>
        <taxon>Nocardiaceae</taxon>
        <taxon>Nocardia</taxon>
    </lineage>
</organism>
<accession>A0ABS4QD38</accession>
<keyword evidence="2" id="KW-1185">Reference proteome</keyword>
<reference evidence="1 2" key="1">
    <citation type="submission" date="2021-03" db="EMBL/GenBank/DDBJ databases">
        <title>Sequencing the genomes of 1000 actinobacteria strains.</title>
        <authorList>
            <person name="Klenk H.-P."/>
        </authorList>
    </citation>
    <scope>NUCLEOTIDE SEQUENCE [LARGE SCALE GENOMIC DNA]</scope>
    <source>
        <strain evidence="1 2">DSM 45516</strain>
    </source>
</reference>
<dbReference type="Proteomes" id="UP001519325">
    <property type="component" value="Unassembled WGS sequence"/>
</dbReference>
<protein>
    <submittedName>
        <fullName evidence="1">Uncharacterized protein</fullName>
    </submittedName>
</protein>
<name>A0ABS4QD38_9NOCA</name>